<dbReference type="Pfam" id="PF09335">
    <property type="entry name" value="VTT_dom"/>
    <property type="match status" value="1"/>
</dbReference>
<dbReference type="PANTHER" id="PTHR42709:SF6">
    <property type="entry name" value="UNDECAPRENYL PHOSPHATE TRANSPORTER A"/>
    <property type="match status" value="1"/>
</dbReference>
<sequence>MALAIDIQTFLTAESHSLTLLFIGVILLSYLLEDVAIVTAATLALQNLMSPGLALLAIFVGIVSGDLGLYYLGQVAQRVRPLRYQALTNKHFRTVRRKLHHHTFLNLFIIRFVPGLRTVGFTLSGFFSIPLALFLCSVLTATALWTLIVFSTLYYLGSQVWQQSSHYQWSIIPIAVGLLMLTNRLLNKSFSKGLS</sequence>
<evidence type="ECO:0000256" key="3">
    <source>
        <dbReference type="ARBA" id="ARBA00022692"/>
    </source>
</evidence>
<comment type="subcellular location">
    <subcellularLocation>
        <location evidence="1">Cell membrane</location>
        <topology evidence="1">Multi-pass membrane protein</topology>
    </subcellularLocation>
</comment>
<dbReference type="PANTHER" id="PTHR42709">
    <property type="entry name" value="ALKALINE PHOSPHATASE LIKE PROTEIN"/>
    <property type="match status" value="1"/>
</dbReference>
<keyword evidence="4" id="KW-1133">Transmembrane helix</keyword>
<evidence type="ECO:0000256" key="2">
    <source>
        <dbReference type="ARBA" id="ARBA00022475"/>
    </source>
</evidence>
<dbReference type="GO" id="GO:0005886">
    <property type="term" value="C:plasma membrane"/>
    <property type="evidence" value="ECO:0007669"/>
    <property type="project" value="UniProtKB-SubCell"/>
</dbReference>
<feature type="domain" description="VTT" evidence="6">
    <location>
        <begin position="43"/>
        <end position="152"/>
    </location>
</feature>
<evidence type="ECO:0000313" key="8">
    <source>
        <dbReference type="Proteomes" id="UP000256923"/>
    </source>
</evidence>
<gene>
    <name evidence="7" type="ORF">DYL72_05425</name>
</gene>
<reference evidence="7 8" key="1">
    <citation type="submission" date="2018-12" db="EMBL/GenBank/DDBJ databases">
        <title>Characterization and Draft Genome of Vibrio anguillarum J360 Marine Pathogen Isolated from an Outbreak in Lumpfish (Cyclopterus lumpus).</title>
        <authorList>
            <person name="Vasquez J.I."/>
            <person name="Cao T."/>
            <person name="Chakraborty S."/>
            <person name="Gnanagobal H."/>
            <person name="Wescot J."/>
            <person name="Boyce D."/>
            <person name="Santander J."/>
        </authorList>
    </citation>
    <scope>NUCLEOTIDE SEQUENCE [LARGE SCALE GENOMIC DNA]</scope>
    <source>
        <strain evidence="7 8">J360</strain>
    </source>
</reference>
<proteinExistence type="predicted"/>
<evidence type="ECO:0000313" key="7">
    <source>
        <dbReference type="EMBL" id="AZS24555.1"/>
    </source>
</evidence>
<accession>A0A289GF77</accession>
<evidence type="ECO:0000259" key="6">
    <source>
        <dbReference type="Pfam" id="PF09335"/>
    </source>
</evidence>
<dbReference type="InterPro" id="IPR032816">
    <property type="entry name" value="VTT_dom"/>
</dbReference>
<protein>
    <submittedName>
        <fullName evidence="7">DedA family protein</fullName>
    </submittedName>
</protein>
<dbReference type="AlphaFoldDB" id="A0A289GF77"/>
<keyword evidence="2" id="KW-1003">Cell membrane</keyword>
<keyword evidence="5" id="KW-0472">Membrane</keyword>
<dbReference type="EMBL" id="CP034672">
    <property type="protein sequence ID" value="AZS24555.1"/>
    <property type="molecule type" value="Genomic_DNA"/>
</dbReference>
<dbReference type="Proteomes" id="UP000256923">
    <property type="component" value="Chromosome 1"/>
</dbReference>
<name>A0A289GF77_VIBAN</name>
<evidence type="ECO:0000256" key="4">
    <source>
        <dbReference type="ARBA" id="ARBA00022989"/>
    </source>
</evidence>
<dbReference type="RefSeq" id="WP_019282541.1">
    <property type="nucleotide sequence ID" value="NZ_CP023054.1"/>
</dbReference>
<dbReference type="InterPro" id="IPR051311">
    <property type="entry name" value="DedA_domain"/>
</dbReference>
<organism evidence="7 8">
    <name type="scientific">Vibrio anguillarum</name>
    <name type="common">Listonella anguillarum</name>
    <dbReference type="NCBI Taxonomy" id="55601"/>
    <lineage>
        <taxon>Bacteria</taxon>
        <taxon>Pseudomonadati</taxon>
        <taxon>Pseudomonadota</taxon>
        <taxon>Gammaproteobacteria</taxon>
        <taxon>Vibrionales</taxon>
        <taxon>Vibrionaceae</taxon>
        <taxon>Vibrio</taxon>
    </lineage>
</organism>
<evidence type="ECO:0000256" key="1">
    <source>
        <dbReference type="ARBA" id="ARBA00004651"/>
    </source>
</evidence>
<evidence type="ECO:0000256" key="5">
    <source>
        <dbReference type="ARBA" id="ARBA00023136"/>
    </source>
</evidence>
<keyword evidence="3" id="KW-0812">Transmembrane</keyword>